<accession>A0A9P5TSA1</accession>
<sequence>MAQIKALIFDVFGTTVDWRTTIVAELEALGKKYDIPSGTDWNKFAQRWRNDFLSNSKRIASGGAGTSNIDTSHRQLLDQLLKSPEWSHIGIKLDDPARQDLVLGWHRLHGWPDVVSGLQSLKKQTIIVGLSNGSLRALIDLAKNAALPWDAILSTDFFSTFKPNPKVYS</sequence>
<evidence type="ECO:0000313" key="3">
    <source>
        <dbReference type="Proteomes" id="UP000724874"/>
    </source>
</evidence>
<dbReference type="SUPFAM" id="SSF56784">
    <property type="entry name" value="HAD-like"/>
    <property type="match status" value="1"/>
</dbReference>
<dbReference type="InterPro" id="IPR023198">
    <property type="entry name" value="PGP-like_dom2"/>
</dbReference>
<dbReference type="Pfam" id="PF00702">
    <property type="entry name" value="Hydrolase"/>
    <property type="match status" value="1"/>
</dbReference>
<evidence type="ECO:0000313" key="2">
    <source>
        <dbReference type="EMBL" id="KAF8908228.1"/>
    </source>
</evidence>
<evidence type="ECO:0000256" key="1">
    <source>
        <dbReference type="ARBA" id="ARBA00022801"/>
    </source>
</evidence>
<dbReference type="InterPro" id="IPR036412">
    <property type="entry name" value="HAD-like_sf"/>
</dbReference>
<organism evidence="2 3">
    <name type="scientific">Gymnopilus junonius</name>
    <name type="common">Spectacular rustgill mushroom</name>
    <name type="synonym">Gymnopilus spectabilis subsp. junonius</name>
    <dbReference type="NCBI Taxonomy" id="109634"/>
    <lineage>
        <taxon>Eukaryota</taxon>
        <taxon>Fungi</taxon>
        <taxon>Dikarya</taxon>
        <taxon>Basidiomycota</taxon>
        <taxon>Agaricomycotina</taxon>
        <taxon>Agaricomycetes</taxon>
        <taxon>Agaricomycetidae</taxon>
        <taxon>Agaricales</taxon>
        <taxon>Agaricineae</taxon>
        <taxon>Hymenogastraceae</taxon>
        <taxon>Gymnopilus</taxon>
    </lineage>
</organism>
<dbReference type="OrthoDB" id="2363873at2759"/>
<reference evidence="2" key="1">
    <citation type="submission" date="2020-11" db="EMBL/GenBank/DDBJ databases">
        <authorList>
            <consortium name="DOE Joint Genome Institute"/>
            <person name="Ahrendt S."/>
            <person name="Riley R."/>
            <person name="Andreopoulos W."/>
            <person name="LaButti K."/>
            <person name="Pangilinan J."/>
            <person name="Ruiz-duenas F.J."/>
            <person name="Barrasa J.M."/>
            <person name="Sanchez-Garcia M."/>
            <person name="Camarero S."/>
            <person name="Miyauchi S."/>
            <person name="Serrano A."/>
            <person name="Linde D."/>
            <person name="Babiker R."/>
            <person name="Drula E."/>
            <person name="Ayuso-Fernandez I."/>
            <person name="Pacheco R."/>
            <person name="Padilla G."/>
            <person name="Ferreira P."/>
            <person name="Barriuso J."/>
            <person name="Kellner H."/>
            <person name="Castanera R."/>
            <person name="Alfaro M."/>
            <person name="Ramirez L."/>
            <person name="Pisabarro A.G."/>
            <person name="Kuo A."/>
            <person name="Tritt A."/>
            <person name="Lipzen A."/>
            <person name="He G."/>
            <person name="Yan M."/>
            <person name="Ng V."/>
            <person name="Cullen D."/>
            <person name="Martin F."/>
            <person name="Rosso M.-N."/>
            <person name="Henrissat B."/>
            <person name="Hibbett D."/>
            <person name="Martinez A.T."/>
            <person name="Grigoriev I.V."/>
        </authorList>
    </citation>
    <scope>NUCLEOTIDE SEQUENCE</scope>
    <source>
        <strain evidence="2">AH 44721</strain>
    </source>
</reference>
<dbReference type="AlphaFoldDB" id="A0A9P5TSA1"/>
<dbReference type="Gene3D" id="1.10.150.240">
    <property type="entry name" value="Putative phosphatase, domain 2"/>
    <property type="match status" value="1"/>
</dbReference>
<dbReference type="InterPro" id="IPR023214">
    <property type="entry name" value="HAD_sf"/>
</dbReference>
<proteinExistence type="predicted"/>
<feature type="non-terminal residue" evidence="2">
    <location>
        <position position="169"/>
    </location>
</feature>
<comment type="caution">
    <text evidence="2">The sequence shown here is derived from an EMBL/GenBank/DDBJ whole genome shotgun (WGS) entry which is preliminary data.</text>
</comment>
<keyword evidence="1" id="KW-0378">Hydrolase</keyword>
<dbReference type="Gene3D" id="3.40.50.1000">
    <property type="entry name" value="HAD superfamily/HAD-like"/>
    <property type="match status" value="1"/>
</dbReference>
<keyword evidence="3" id="KW-1185">Reference proteome</keyword>
<dbReference type="Proteomes" id="UP000724874">
    <property type="component" value="Unassembled WGS sequence"/>
</dbReference>
<gene>
    <name evidence="2" type="ORF">CPB84DRAFT_1767636</name>
</gene>
<name>A0A9P5TSA1_GYMJU</name>
<protein>
    <submittedName>
        <fullName evidence="2">HAD-like domain-containing protein</fullName>
    </submittedName>
</protein>
<dbReference type="InterPro" id="IPR051540">
    <property type="entry name" value="S-2-haloacid_dehalogenase"/>
</dbReference>
<dbReference type="EMBL" id="JADNYJ010000012">
    <property type="protein sequence ID" value="KAF8908228.1"/>
    <property type="molecule type" value="Genomic_DNA"/>
</dbReference>
<dbReference type="GO" id="GO:0016787">
    <property type="term" value="F:hydrolase activity"/>
    <property type="evidence" value="ECO:0007669"/>
    <property type="project" value="UniProtKB-KW"/>
</dbReference>
<dbReference type="PANTHER" id="PTHR43316:SF3">
    <property type="entry name" value="HALOACID DEHALOGENASE, TYPE II (AFU_ORTHOLOGUE AFUA_2G07750)-RELATED"/>
    <property type="match status" value="1"/>
</dbReference>
<dbReference type="PANTHER" id="PTHR43316">
    <property type="entry name" value="HYDROLASE, HALOACID DELAHOGENASE-RELATED"/>
    <property type="match status" value="1"/>
</dbReference>